<organism evidence="2 3">
    <name type="scientific">Dryococelus australis</name>
    <dbReference type="NCBI Taxonomy" id="614101"/>
    <lineage>
        <taxon>Eukaryota</taxon>
        <taxon>Metazoa</taxon>
        <taxon>Ecdysozoa</taxon>
        <taxon>Arthropoda</taxon>
        <taxon>Hexapoda</taxon>
        <taxon>Insecta</taxon>
        <taxon>Pterygota</taxon>
        <taxon>Neoptera</taxon>
        <taxon>Polyneoptera</taxon>
        <taxon>Phasmatodea</taxon>
        <taxon>Verophasmatodea</taxon>
        <taxon>Anareolatae</taxon>
        <taxon>Phasmatidae</taxon>
        <taxon>Eurycanthinae</taxon>
        <taxon>Dryococelus</taxon>
    </lineage>
</organism>
<protein>
    <submittedName>
        <fullName evidence="2">Uncharacterized protein</fullName>
    </submittedName>
</protein>
<feature type="compositionally biased region" description="Basic and acidic residues" evidence="1">
    <location>
        <begin position="131"/>
        <end position="143"/>
    </location>
</feature>
<evidence type="ECO:0000256" key="1">
    <source>
        <dbReference type="SAM" id="MobiDB-lite"/>
    </source>
</evidence>
<name>A0ABQ9H822_9NEOP</name>
<feature type="region of interest" description="Disordered" evidence="1">
    <location>
        <begin position="75"/>
        <end position="160"/>
    </location>
</feature>
<sequence length="1319" mass="146534">MHDVALAEPNVWPTNFIAALFRYWCANPHTTIRWIREAAETRRCTVRCKPAATCWEEPAQIHVGRRLTLAEGRVHGTITRGGGGGRGRRGAEGSLAPRQPGPLPARDCSRGHRHATTPPPTHTHTQATTHHFIDRHEEADSGHATRSGFDSPRQRGWLNTDRATGNTAALTTSALIHGRRNTSSVAVFTIQSVSLAHPVPLCSEPDIVSLSCPECSVARRALPHTAALHSPLTALAHCRAGPLRRPSCPECSVARRALPHTAALHSPLTALAHCRAGPLRRPSMARSPLPHFARWLSQAADPPGEADCSSWNRRPCPAHLHTPLVDSPSKVEEGEQRSHALPRRDWPRTTQETQRSAGVIKPEATYGSERLTMNKKGELRELGIKRKNKDLYRNSEKITDAMRERRLKFYGHLKRMNGNRLTKKIFNYIAKLKWTTGNRENIRRLINNTRFPEDRPKPGPKRVWTEEQRRVVGENRRKFWERRRRTRKVGLLCEFRLRFLSAFFRFWGRSWSRGSPPTKAARPLQDFRKWKSCRTMPLARFPWHLPFTPSLHSGTALHPPHFTVLRPRSDKFFGSIVRASLSPRVVRRRRRPPVAYQSTARRITAGSNEIFSKTLISITVFFPSGSVLIIIHTVASRIFLDSSWERSTVDDKLGNQPGMVRAPPKTFYANPALPRPWSRTQQAPAIAKALQQASGRPLTLAGNWRRGARASGKRANHIAAWRRTVQLGGRQSYVPFSANVQGNKRHPPPPPGKPNHHPTAPRWPFRGLHQKQSGNPELHTAVVTDALRTTAVLLGRSRPIQYAIKLHDVPNILHEQSNDRWLQNFEVCECRYVAYGINAPDVVQSPSLAISHMKSREILTAALAASSKKMPRSLAVYIQRDLTSLYRHYMNMQVVAVSGKRTWERGSIVNCTVRPAYSAWVLRNEHTTPPPLNQSHLCGHGFPILSNTLWGFSITRQSASDIMARGVRQPRRVLRRNNSTSGGCTNTQKRGSAKCDLGTRIEFRSPLRASIPLARRSDVLVAVLRMKSHLPNRNELTMSALITTNLIAKHASSLPADASHEAAAAAECKGRVNKRTPRKPSTQRSPRTSPRHESRPLVSLTPWPKGNDPTISLPVVATRQRSAAPGAPSASLQYSSAPGSVQKCATPGRSSVEVDVCGRTGRDQLSRASPALMCAPGPALQCGYCTVQCVSVAAHLAAALSVAAATVIALRPSLQGSVCTPSCPFAPLRLLLLLCLLETYGCYAWFRAGLEIEIKICLIISTSHFGTKIDESEIQNNVITLVQHFYIGSKIKLDTGSELGSFYLGSRKILVQPGISGHD</sequence>
<reference evidence="2 3" key="1">
    <citation type="submission" date="2023-02" db="EMBL/GenBank/DDBJ databases">
        <title>LHISI_Scaffold_Assembly.</title>
        <authorList>
            <person name="Stuart O.P."/>
            <person name="Cleave R."/>
            <person name="Magrath M.J.L."/>
            <person name="Mikheyev A.S."/>
        </authorList>
    </citation>
    <scope>NUCLEOTIDE SEQUENCE [LARGE SCALE GENOMIC DNA]</scope>
    <source>
        <strain evidence="2">Daus_M_001</strain>
        <tissue evidence="2">Leg muscle</tissue>
    </source>
</reference>
<comment type="caution">
    <text evidence="2">The sequence shown here is derived from an EMBL/GenBank/DDBJ whole genome shotgun (WGS) entry which is preliminary data.</text>
</comment>
<feature type="region of interest" description="Disordered" evidence="1">
    <location>
        <begin position="738"/>
        <end position="773"/>
    </location>
</feature>
<evidence type="ECO:0000313" key="3">
    <source>
        <dbReference type="Proteomes" id="UP001159363"/>
    </source>
</evidence>
<accession>A0ABQ9H822</accession>
<proteinExistence type="predicted"/>
<feature type="compositionally biased region" description="Polar residues" evidence="1">
    <location>
        <begin position="1079"/>
        <end position="1088"/>
    </location>
</feature>
<dbReference type="EMBL" id="JARBHB010000006">
    <property type="protein sequence ID" value="KAJ8880422.1"/>
    <property type="molecule type" value="Genomic_DNA"/>
</dbReference>
<feature type="region of interest" description="Disordered" evidence="1">
    <location>
        <begin position="1065"/>
        <end position="1111"/>
    </location>
</feature>
<dbReference type="Proteomes" id="UP001159363">
    <property type="component" value="Chromosome 5"/>
</dbReference>
<evidence type="ECO:0000313" key="2">
    <source>
        <dbReference type="EMBL" id="KAJ8880422.1"/>
    </source>
</evidence>
<gene>
    <name evidence="2" type="ORF">PR048_016891</name>
</gene>
<feature type="region of interest" description="Disordered" evidence="1">
    <location>
        <begin position="319"/>
        <end position="357"/>
    </location>
</feature>
<feature type="compositionally biased region" description="Basic and acidic residues" evidence="1">
    <location>
        <begin position="329"/>
        <end position="347"/>
    </location>
</feature>
<keyword evidence="3" id="KW-1185">Reference proteome</keyword>